<feature type="compositionally biased region" description="Basic and acidic residues" evidence="1">
    <location>
        <begin position="31"/>
        <end position="47"/>
    </location>
</feature>
<dbReference type="EMBL" id="AP028910">
    <property type="protein sequence ID" value="BES90194.1"/>
    <property type="molecule type" value="Genomic_DNA"/>
</dbReference>
<name>A0ABN7AG84_9HEMI</name>
<sequence>MATNNVYAILSCPNLSWPPVYSKNEILPEEGEGRGDRKWKSEKRHDSAGASQQQKNSFFCATPNPMVSVSMKRQTDVVRTGKSSENAEPCGPIDRILITPTC</sequence>
<evidence type="ECO:0000256" key="1">
    <source>
        <dbReference type="SAM" id="MobiDB-lite"/>
    </source>
</evidence>
<gene>
    <name evidence="2" type="ORF">NTJ_03003</name>
</gene>
<evidence type="ECO:0000313" key="3">
    <source>
        <dbReference type="Proteomes" id="UP001307889"/>
    </source>
</evidence>
<accession>A0ABN7AG84</accession>
<proteinExistence type="predicted"/>
<dbReference type="Proteomes" id="UP001307889">
    <property type="component" value="Chromosome 2"/>
</dbReference>
<organism evidence="2 3">
    <name type="scientific">Nesidiocoris tenuis</name>
    <dbReference type="NCBI Taxonomy" id="355587"/>
    <lineage>
        <taxon>Eukaryota</taxon>
        <taxon>Metazoa</taxon>
        <taxon>Ecdysozoa</taxon>
        <taxon>Arthropoda</taxon>
        <taxon>Hexapoda</taxon>
        <taxon>Insecta</taxon>
        <taxon>Pterygota</taxon>
        <taxon>Neoptera</taxon>
        <taxon>Paraneoptera</taxon>
        <taxon>Hemiptera</taxon>
        <taxon>Heteroptera</taxon>
        <taxon>Panheteroptera</taxon>
        <taxon>Cimicomorpha</taxon>
        <taxon>Miridae</taxon>
        <taxon>Dicyphina</taxon>
        <taxon>Nesidiocoris</taxon>
    </lineage>
</organism>
<reference evidence="2 3" key="1">
    <citation type="submission" date="2023-09" db="EMBL/GenBank/DDBJ databases">
        <title>Nesidiocoris tenuis whole genome shotgun sequence.</title>
        <authorList>
            <person name="Shibata T."/>
            <person name="Shimoda M."/>
            <person name="Kobayashi T."/>
            <person name="Uehara T."/>
        </authorList>
    </citation>
    <scope>NUCLEOTIDE SEQUENCE [LARGE SCALE GENOMIC DNA]</scope>
    <source>
        <strain evidence="2 3">Japan</strain>
    </source>
</reference>
<feature type="region of interest" description="Disordered" evidence="1">
    <location>
        <begin position="26"/>
        <end position="57"/>
    </location>
</feature>
<protein>
    <submittedName>
        <fullName evidence="2">Uncharacterized protein</fullName>
    </submittedName>
</protein>
<keyword evidence="3" id="KW-1185">Reference proteome</keyword>
<evidence type="ECO:0000313" key="2">
    <source>
        <dbReference type="EMBL" id="BES90194.1"/>
    </source>
</evidence>